<dbReference type="RefSeq" id="WP_179407915.1">
    <property type="nucleotide sequence ID" value="NZ_BMGF01000004.1"/>
</dbReference>
<evidence type="ECO:0000313" key="3">
    <source>
        <dbReference type="Proteomes" id="UP000522081"/>
    </source>
</evidence>
<accession>A0A7Z0BWB2</accession>
<dbReference type="Proteomes" id="UP000522081">
    <property type="component" value="Unassembled WGS sequence"/>
</dbReference>
<name>A0A7Z0BWB2_9SPHN</name>
<dbReference type="AlphaFoldDB" id="A0A7Z0BWB2"/>
<reference evidence="2 3" key="1">
    <citation type="submission" date="2020-07" db="EMBL/GenBank/DDBJ databases">
        <title>Genomic Encyclopedia of Type Strains, Phase IV (KMG-IV): sequencing the most valuable type-strain genomes for metagenomic binning, comparative biology and taxonomic classification.</title>
        <authorList>
            <person name="Goeker M."/>
        </authorList>
    </citation>
    <scope>NUCLEOTIDE SEQUENCE [LARGE SCALE GENOMIC DNA]</scope>
    <source>
        <strain evidence="2 3">DSM 29043</strain>
    </source>
</reference>
<dbReference type="EMBL" id="JACBZF010000004">
    <property type="protein sequence ID" value="NYH96067.1"/>
    <property type="molecule type" value="Genomic_DNA"/>
</dbReference>
<gene>
    <name evidence="2" type="ORF">FHS75_002399</name>
</gene>
<dbReference type="Pfam" id="PF06996">
    <property type="entry name" value="T6SS_TssG"/>
    <property type="match status" value="1"/>
</dbReference>
<feature type="compositionally biased region" description="Basic residues" evidence="1">
    <location>
        <begin position="345"/>
        <end position="356"/>
    </location>
</feature>
<proteinExistence type="predicted"/>
<sequence length="356" mass="40135">MAGQDRTETHDLTARFLQEQDLSRTGLFPIVRQMEARVQGKPRVGRAKRPENSVIDLAQEPHLQFAASTLARLEQMKGRARLRGYWLGLTGPMGPLPTHMSEFAFFERRYSKKRPFGDWLDVLAGRMLQLFYRAWADSQPVAHADRPGDDNFADWIAALTGCKEGAREGDAFLPDSRTHYAALFGGLRSAIAIEDALTHLLRQPVRVIEYVPRWRSLEPEDRSRLGRSFATLGFDAVTGSRMFTASDAFRVIVRAESHRDYLSLMPGGQRFQVAAEAIEAFKPTHLEWDLTVELDDADAPAARLDGKARLGWTGWIKKPTPPRAVRRGKVVGPPSGRIRADAHLRKTSMKRRKPVQ</sequence>
<dbReference type="PANTHER" id="PTHR35564:SF4">
    <property type="entry name" value="CYTOPLASMIC PROTEIN"/>
    <property type="match status" value="1"/>
</dbReference>
<evidence type="ECO:0000256" key="1">
    <source>
        <dbReference type="SAM" id="MobiDB-lite"/>
    </source>
</evidence>
<dbReference type="NCBIfam" id="TIGR03347">
    <property type="entry name" value="VI_chp_1"/>
    <property type="match status" value="1"/>
</dbReference>
<dbReference type="PANTHER" id="PTHR35564">
    <property type="match status" value="1"/>
</dbReference>
<feature type="region of interest" description="Disordered" evidence="1">
    <location>
        <begin position="323"/>
        <end position="356"/>
    </location>
</feature>
<evidence type="ECO:0000313" key="2">
    <source>
        <dbReference type="EMBL" id="NYH96067.1"/>
    </source>
</evidence>
<dbReference type="InterPro" id="IPR010732">
    <property type="entry name" value="T6SS_TssG-like"/>
</dbReference>
<keyword evidence="3" id="KW-1185">Reference proteome</keyword>
<protein>
    <submittedName>
        <fullName evidence="2">Type VI secretion system protein ImpH</fullName>
    </submittedName>
</protein>
<comment type="caution">
    <text evidence="2">The sequence shown here is derived from an EMBL/GenBank/DDBJ whole genome shotgun (WGS) entry which is preliminary data.</text>
</comment>
<organism evidence="2 3">
    <name type="scientific">Novosphingobium marinum</name>
    <dbReference type="NCBI Taxonomy" id="1514948"/>
    <lineage>
        <taxon>Bacteria</taxon>
        <taxon>Pseudomonadati</taxon>
        <taxon>Pseudomonadota</taxon>
        <taxon>Alphaproteobacteria</taxon>
        <taxon>Sphingomonadales</taxon>
        <taxon>Sphingomonadaceae</taxon>
        <taxon>Novosphingobium</taxon>
    </lineage>
</organism>